<proteinExistence type="inferred from homology"/>
<comment type="caution">
    <text evidence="10">The sequence shown here is derived from an EMBL/GenBank/DDBJ whole genome shotgun (WGS) entry which is preliminary data.</text>
</comment>
<sequence length="392" mass="41974">MKSSPLSLQSLLFLLAGLTALAPLAIDAYLPAIPSMATSLNTSVHHVELSLSLFLAGFAIGQLVGGPFSDHFGRRLTVFVGLFVFACGTLGIILSSTLNGLLLFRVVEALGGGMAIVNSGAIIRDISSGRDSARNLSQMALIMMMAPLLAPVVGMGLLHITGWHGIFVFLLIYTLIIWFFIYKNIPETRAKNEQHPSALQRYLLVLKHRHAVGYLFALCFAYGGMFAFITGSPSVYMGYFNISETVYPLFFGANIVTMVLANRINVWLLRYHNPSRLLSMGQAIQLVTGISLLGYVSIVDLPELAVVVGLIMLFVGSQSFIASNATSSTIEFFPTNSGTASALMGASGFATGALSGTLVGLLGDGTPVPMALVMTSCIIMGIALRYMMQRPQ</sequence>
<dbReference type="PANTHER" id="PTHR23502:SF132">
    <property type="entry name" value="POLYAMINE TRANSPORTER 2-RELATED"/>
    <property type="match status" value="1"/>
</dbReference>
<gene>
    <name evidence="10" type="ORF">LCGC14_0904070</name>
</gene>
<dbReference type="EMBL" id="LAZR01002962">
    <property type="protein sequence ID" value="KKN23521.1"/>
    <property type="molecule type" value="Genomic_DNA"/>
</dbReference>
<comment type="similarity">
    <text evidence="2">Belongs to the major facilitator superfamily. Bcr/CmlA family.</text>
</comment>
<feature type="transmembrane region" description="Helical" evidence="8">
    <location>
        <begin position="249"/>
        <end position="268"/>
    </location>
</feature>
<dbReference type="InterPro" id="IPR020846">
    <property type="entry name" value="MFS_dom"/>
</dbReference>
<dbReference type="PANTHER" id="PTHR23502">
    <property type="entry name" value="MAJOR FACILITATOR SUPERFAMILY"/>
    <property type="match status" value="1"/>
</dbReference>
<feature type="transmembrane region" description="Helical" evidence="8">
    <location>
        <begin position="163"/>
        <end position="182"/>
    </location>
</feature>
<dbReference type="PROSITE" id="PS50850">
    <property type="entry name" value="MFS"/>
    <property type="match status" value="1"/>
</dbReference>
<dbReference type="InterPro" id="IPR004812">
    <property type="entry name" value="Efflux_drug-R_Bcr/CmlA"/>
</dbReference>
<feature type="transmembrane region" description="Helical" evidence="8">
    <location>
        <begin position="368"/>
        <end position="388"/>
    </location>
</feature>
<feature type="transmembrane region" description="Helical" evidence="8">
    <location>
        <begin position="280"/>
        <end position="298"/>
    </location>
</feature>
<name>A0A0F9REK2_9ZZZZ</name>
<dbReference type="GO" id="GO:0005886">
    <property type="term" value="C:plasma membrane"/>
    <property type="evidence" value="ECO:0007669"/>
    <property type="project" value="UniProtKB-SubCell"/>
</dbReference>
<dbReference type="InterPro" id="IPR011701">
    <property type="entry name" value="MFS"/>
</dbReference>
<dbReference type="AlphaFoldDB" id="A0A0F9REK2"/>
<feature type="transmembrane region" description="Helical" evidence="8">
    <location>
        <begin position="211"/>
        <end position="229"/>
    </location>
</feature>
<organism evidence="10">
    <name type="scientific">marine sediment metagenome</name>
    <dbReference type="NCBI Taxonomy" id="412755"/>
    <lineage>
        <taxon>unclassified sequences</taxon>
        <taxon>metagenomes</taxon>
        <taxon>ecological metagenomes</taxon>
    </lineage>
</organism>
<dbReference type="GO" id="GO:0042910">
    <property type="term" value="F:xenobiotic transmembrane transporter activity"/>
    <property type="evidence" value="ECO:0007669"/>
    <property type="project" value="InterPro"/>
</dbReference>
<dbReference type="InterPro" id="IPR036259">
    <property type="entry name" value="MFS_trans_sf"/>
</dbReference>
<feature type="transmembrane region" description="Helical" evidence="8">
    <location>
        <begin position="135"/>
        <end position="157"/>
    </location>
</feature>
<dbReference type="NCBIfam" id="TIGR00710">
    <property type="entry name" value="efflux_Bcr_CflA"/>
    <property type="match status" value="1"/>
</dbReference>
<dbReference type="CDD" id="cd17320">
    <property type="entry name" value="MFS_MdfA_MDR_like"/>
    <property type="match status" value="1"/>
</dbReference>
<feature type="transmembrane region" description="Helical" evidence="8">
    <location>
        <begin position="43"/>
        <end position="64"/>
    </location>
</feature>
<evidence type="ECO:0000256" key="1">
    <source>
        <dbReference type="ARBA" id="ARBA00004651"/>
    </source>
</evidence>
<keyword evidence="7 8" id="KW-0472">Membrane</keyword>
<evidence type="ECO:0000256" key="7">
    <source>
        <dbReference type="ARBA" id="ARBA00023136"/>
    </source>
</evidence>
<feature type="transmembrane region" description="Helical" evidence="8">
    <location>
        <begin position="102"/>
        <end position="123"/>
    </location>
</feature>
<evidence type="ECO:0000256" key="3">
    <source>
        <dbReference type="ARBA" id="ARBA00022448"/>
    </source>
</evidence>
<keyword evidence="3" id="KW-0813">Transport</keyword>
<keyword evidence="4" id="KW-1003">Cell membrane</keyword>
<protein>
    <recommendedName>
        <fullName evidence="9">Major facilitator superfamily (MFS) profile domain-containing protein</fullName>
    </recommendedName>
</protein>
<dbReference type="PROSITE" id="PS00216">
    <property type="entry name" value="SUGAR_TRANSPORT_1"/>
    <property type="match status" value="1"/>
</dbReference>
<evidence type="ECO:0000256" key="4">
    <source>
        <dbReference type="ARBA" id="ARBA00022475"/>
    </source>
</evidence>
<evidence type="ECO:0000259" key="9">
    <source>
        <dbReference type="PROSITE" id="PS50850"/>
    </source>
</evidence>
<keyword evidence="6 8" id="KW-1133">Transmembrane helix</keyword>
<comment type="subcellular location">
    <subcellularLocation>
        <location evidence="1">Cell membrane</location>
        <topology evidence="1">Multi-pass membrane protein</topology>
    </subcellularLocation>
</comment>
<dbReference type="InterPro" id="IPR005829">
    <property type="entry name" value="Sugar_transporter_CS"/>
</dbReference>
<evidence type="ECO:0000313" key="10">
    <source>
        <dbReference type="EMBL" id="KKN23521.1"/>
    </source>
</evidence>
<feature type="domain" description="Major facilitator superfamily (MFS) profile" evidence="9">
    <location>
        <begin position="11"/>
        <end position="392"/>
    </location>
</feature>
<evidence type="ECO:0000256" key="8">
    <source>
        <dbReference type="SAM" id="Phobius"/>
    </source>
</evidence>
<evidence type="ECO:0000256" key="6">
    <source>
        <dbReference type="ARBA" id="ARBA00022989"/>
    </source>
</evidence>
<reference evidence="10" key="1">
    <citation type="journal article" date="2015" name="Nature">
        <title>Complex archaea that bridge the gap between prokaryotes and eukaryotes.</title>
        <authorList>
            <person name="Spang A."/>
            <person name="Saw J.H."/>
            <person name="Jorgensen S.L."/>
            <person name="Zaremba-Niedzwiedzka K."/>
            <person name="Martijn J."/>
            <person name="Lind A.E."/>
            <person name="van Eijk R."/>
            <person name="Schleper C."/>
            <person name="Guy L."/>
            <person name="Ettema T.J."/>
        </authorList>
    </citation>
    <scope>NUCLEOTIDE SEQUENCE</scope>
</reference>
<dbReference type="Pfam" id="PF07690">
    <property type="entry name" value="MFS_1"/>
    <property type="match status" value="1"/>
</dbReference>
<keyword evidence="5 8" id="KW-0812">Transmembrane</keyword>
<dbReference type="Gene3D" id="1.20.1720.10">
    <property type="entry name" value="Multidrug resistance protein D"/>
    <property type="match status" value="1"/>
</dbReference>
<feature type="transmembrane region" description="Helical" evidence="8">
    <location>
        <begin position="342"/>
        <end position="362"/>
    </location>
</feature>
<feature type="transmembrane region" description="Helical" evidence="8">
    <location>
        <begin position="304"/>
        <end position="322"/>
    </location>
</feature>
<evidence type="ECO:0000256" key="2">
    <source>
        <dbReference type="ARBA" id="ARBA00006236"/>
    </source>
</evidence>
<evidence type="ECO:0000256" key="5">
    <source>
        <dbReference type="ARBA" id="ARBA00022692"/>
    </source>
</evidence>
<dbReference type="SUPFAM" id="SSF103473">
    <property type="entry name" value="MFS general substrate transporter"/>
    <property type="match status" value="1"/>
</dbReference>
<feature type="transmembrane region" description="Helical" evidence="8">
    <location>
        <begin position="76"/>
        <end position="96"/>
    </location>
</feature>
<dbReference type="GO" id="GO:1990961">
    <property type="term" value="P:xenobiotic detoxification by transmembrane export across the plasma membrane"/>
    <property type="evidence" value="ECO:0007669"/>
    <property type="project" value="InterPro"/>
</dbReference>
<accession>A0A0F9REK2</accession>